<dbReference type="AlphaFoldDB" id="W5LRX8"/>
<keyword evidence="13" id="KW-1185">Reference proteome</keyword>
<evidence type="ECO:0000256" key="3">
    <source>
        <dbReference type="ARBA" id="ARBA00022679"/>
    </source>
</evidence>
<reference evidence="13" key="2">
    <citation type="journal article" date="2014" name="Nat. Commun.">
        <title>The cavefish genome reveals candidate genes for eye loss.</title>
        <authorList>
            <person name="McGaugh S.E."/>
            <person name="Gross J.B."/>
            <person name="Aken B."/>
            <person name="Blin M."/>
            <person name="Borowsky R."/>
            <person name="Chalopin D."/>
            <person name="Hinaux H."/>
            <person name="Jeffery W.R."/>
            <person name="Keene A."/>
            <person name="Ma L."/>
            <person name="Minx P."/>
            <person name="Murphy D."/>
            <person name="O'Quin K.E."/>
            <person name="Retaux S."/>
            <person name="Rohner N."/>
            <person name="Searle S.M."/>
            <person name="Stahl B.A."/>
            <person name="Tabin C."/>
            <person name="Volff J.N."/>
            <person name="Yoshizawa M."/>
            <person name="Warren W.C."/>
        </authorList>
    </citation>
    <scope>NUCLEOTIDE SEQUENCE [LARGE SCALE GENOMIC DNA]</scope>
    <source>
        <strain evidence="13">female</strain>
    </source>
</reference>
<comment type="similarity">
    <text evidence="2 11">Belongs to the sulfotransferase 2 family.</text>
</comment>
<dbReference type="PANTHER" id="PTHR12137">
    <property type="entry name" value="CARBOHYDRATE SULFOTRANSFERASE"/>
    <property type="match status" value="1"/>
</dbReference>
<comment type="subcellular location">
    <subcellularLocation>
        <location evidence="1 11">Golgi apparatus membrane</location>
        <topology evidence="1 11">Single-pass type II membrane protein</topology>
    </subcellularLocation>
</comment>
<protein>
    <recommendedName>
        <fullName evidence="11">Carbohydrate sulfotransferase</fullName>
        <ecNumber evidence="11">2.8.2.-</ecNumber>
    </recommendedName>
</protein>
<dbReference type="PANTHER" id="PTHR12137:SF4">
    <property type="entry name" value="CARBOHYDRATE SULFOTRANSFERASE 12"/>
    <property type="match status" value="1"/>
</dbReference>
<evidence type="ECO:0000256" key="7">
    <source>
        <dbReference type="ARBA" id="ARBA00023034"/>
    </source>
</evidence>
<dbReference type="STRING" id="7994.ENSAMXP00000025671"/>
<feature type="transmembrane region" description="Helical" evidence="11">
    <location>
        <begin position="6"/>
        <end position="26"/>
    </location>
</feature>
<evidence type="ECO:0000256" key="4">
    <source>
        <dbReference type="ARBA" id="ARBA00022692"/>
    </source>
</evidence>
<dbReference type="GO" id="GO:0030166">
    <property type="term" value="P:proteoglycan biosynthetic process"/>
    <property type="evidence" value="ECO:0007669"/>
    <property type="project" value="TreeGrafter"/>
</dbReference>
<evidence type="ECO:0000256" key="8">
    <source>
        <dbReference type="ARBA" id="ARBA00023136"/>
    </source>
</evidence>
<reference evidence="13" key="1">
    <citation type="submission" date="2013-03" db="EMBL/GenBank/DDBJ databases">
        <authorList>
            <person name="Jeffery W."/>
            <person name="Warren W."/>
            <person name="Wilson R.K."/>
        </authorList>
    </citation>
    <scope>NUCLEOTIDE SEQUENCE</scope>
    <source>
        <strain evidence="13">female</strain>
    </source>
</reference>
<accession>W5LRX8</accession>
<organism evidence="12 13">
    <name type="scientific">Astyanax mexicanus</name>
    <name type="common">Blind cave fish</name>
    <name type="synonym">Astyanax fasciatus mexicanus</name>
    <dbReference type="NCBI Taxonomy" id="7994"/>
    <lineage>
        <taxon>Eukaryota</taxon>
        <taxon>Metazoa</taxon>
        <taxon>Chordata</taxon>
        <taxon>Craniata</taxon>
        <taxon>Vertebrata</taxon>
        <taxon>Euteleostomi</taxon>
        <taxon>Actinopterygii</taxon>
        <taxon>Neopterygii</taxon>
        <taxon>Teleostei</taxon>
        <taxon>Ostariophysi</taxon>
        <taxon>Characiformes</taxon>
        <taxon>Characoidei</taxon>
        <taxon>Acestrorhamphidae</taxon>
        <taxon>Acestrorhamphinae</taxon>
        <taxon>Astyanax</taxon>
    </lineage>
</organism>
<evidence type="ECO:0000256" key="11">
    <source>
        <dbReference type="RuleBase" id="RU364020"/>
    </source>
</evidence>
<evidence type="ECO:0000256" key="1">
    <source>
        <dbReference type="ARBA" id="ARBA00004323"/>
    </source>
</evidence>
<dbReference type="Pfam" id="PF03567">
    <property type="entry name" value="Sulfotransfer_2"/>
    <property type="match status" value="1"/>
</dbReference>
<dbReference type="eggNOG" id="KOG4651">
    <property type="taxonomic scope" value="Eukaryota"/>
</dbReference>
<dbReference type="InterPro" id="IPR005331">
    <property type="entry name" value="Sulfotransferase"/>
</dbReference>
<keyword evidence="5 11" id="KW-0735">Signal-anchor</keyword>
<evidence type="ECO:0000256" key="10">
    <source>
        <dbReference type="ARBA" id="ARBA00023277"/>
    </source>
</evidence>
<evidence type="ECO:0000256" key="6">
    <source>
        <dbReference type="ARBA" id="ARBA00022989"/>
    </source>
</evidence>
<keyword evidence="6 11" id="KW-1133">Transmembrane helix</keyword>
<dbReference type="GO" id="GO:0008146">
    <property type="term" value="F:sulfotransferase activity"/>
    <property type="evidence" value="ECO:0007669"/>
    <property type="project" value="InterPro"/>
</dbReference>
<dbReference type="Ensembl" id="ENSAMXT00000025691.2">
    <property type="protein sequence ID" value="ENSAMXP00000025671.2"/>
    <property type="gene ID" value="ENSAMXG00000024965.2"/>
</dbReference>
<feature type="transmembrane region" description="Helical" evidence="11">
    <location>
        <begin position="47"/>
        <end position="65"/>
    </location>
</feature>
<dbReference type="Bgee" id="ENSAMXG00000024965">
    <property type="expression patterns" value="Expressed in zone of skin and 6 other cell types or tissues"/>
</dbReference>
<keyword evidence="7 11" id="KW-0333">Golgi apparatus</keyword>
<dbReference type="InterPro" id="IPR018011">
    <property type="entry name" value="Carb_sulfotrans_8-10"/>
</dbReference>
<reference evidence="12" key="4">
    <citation type="submission" date="2025-09" db="UniProtKB">
        <authorList>
            <consortium name="Ensembl"/>
        </authorList>
    </citation>
    <scope>IDENTIFICATION</scope>
</reference>
<dbReference type="GO" id="GO:0000139">
    <property type="term" value="C:Golgi membrane"/>
    <property type="evidence" value="ECO:0007669"/>
    <property type="project" value="UniProtKB-SubCell"/>
</dbReference>
<dbReference type="Proteomes" id="UP000018467">
    <property type="component" value="Unassembled WGS sequence"/>
</dbReference>
<name>W5LRX8_ASTMX</name>
<sequence length="401" mass="47748">CTLIFLPYAFPLYALLCHVVLAYIIWDANSFHCPRYSLLPYPKMKKLVQLFFILFLGCIILMFYINSSFKAKHEHSQPQRETVNSSYFVSDEEMNEEDEWKIHSTPIPLELKYRQYARKKRIHDLCDNNGTLGINEKWHSVDEVPNSELSNLLVDDRHGIIYCYVPKVACSEWKRIMIVLSESLKVDGVPYRHPSDIPEEQIHGNTTQYLNQYPREVMKHKLQHYKKFMFVRDPFVRLISAFRDKFLKENQPFYKYVAVKILKKFSKVHKPPKTAKEAFTAGIVPSFLNFIQYILSLPEENYTLLDEHWRQAVHLCHPCLIDYDFIGKMETVEQDAAQLLRMLQVDNIVQFPKSRSNITDESWIKIWFPDIPTDWRRNLYKIYETDYILFGYRHPEDLLNE</sequence>
<dbReference type="HOGENOM" id="CLU_043398_1_0_1"/>
<evidence type="ECO:0000256" key="9">
    <source>
        <dbReference type="ARBA" id="ARBA00023180"/>
    </source>
</evidence>
<keyword evidence="9 11" id="KW-0325">Glycoprotein</keyword>
<evidence type="ECO:0000256" key="2">
    <source>
        <dbReference type="ARBA" id="ARBA00006339"/>
    </source>
</evidence>
<evidence type="ECO:0000256" key="5">
    <source>
        <dbReference type="ARBA" id="ARBA00022968"/>
    </source>
</evidence>
<proteinExistence type="inferred from homology"/>
<evidence type="ECO:0000313" key="12">
    <source>
        <dbReference type="Ensembl" id="ENSAMXP00000025671.2"/>
    </source>
</evidence>
<keyword evidence="8 11" id="KW-0472">Membrane</keyword>
<dbReference type="GeneTree" id="ENSGT00940000156614"/>
<dbReference type="GO" id="GO:0016051">
    <property type="term" value="P:carbohydrate biosynthetic process"/>
    <property type="evidence" value="ECO:0007669"/>
    <property type="project" value="InterPro"/>
</dbReference>
<keyword evidence="3 11" id="KW-0808">Transferase</keyword>
<keyword evidence="10 11" id="KW-0119">Carbohydrate metabolism</keyword>
<keyword evidence="4 11" id="KW-0812">Transmembrane</keyword>
<comment type="caution">
    <text evidence="11">Lacks conserved residue(s) required for the propagation of feature annotation.</text>
</comment>
<evidence type="ECO:0000313" key="13">
    <source>
        <dbReference type="Proteomes" id="UP000018467"/>
    </source>
</evidence>
<dbReference type="InParanoid" id="W5LRX8"/>
<reference evidence="12" key="3">
    <citation type="submission" date="2025-08" db="UniProtKB">
        <authorList>
            <consortium name="Ensembl"/>
        </authorList>
    </citation>
    <scope>IDENTIFICATION</scope>
</reference>
<dbReference type="EC" id="2.8.2.-" evidence="11"/>